<dbReference type="PANTHER" id="PTHR23092:SF15">
    <property type="entry name" value="INACTIVE NON-CANONICAL POLY(A) RNA POLYMERASE PROTEIN TRF4-2-RELATED"/>
    <property type="match status" value="1"/>
</dbReference>
<dbReference type="EMBL" id="JAGPXC010000008">
    <property type="protein sequence ID" value="KAH6647833.1"/>
    <property type="molecule type" value="Genomic_DNA"/>
</dbReference>
<evidence type="ECO:0000256" key="4">
    <source>
        <dbReference type="ARBA" id="ARBA00022842"/>
    </source>
</evidence>
<dbReference type="GO" id="GO:0003729">
    <property type="term" value="F:mRNA binding"/>
    <property type="evidence" value="ECO:0007669"/>
    <property type="project" value="TreeGrafter"/>
</dbReference>
<feature type="domain" description="Poly(A) RNA polymerase mitochondrial-like central palm" evidence="7">
    <location>
        <begin position="458"/>
        <end position="591"/>
    </location>
</feature>
<dbReference type="Pfam" id="PF22600">
    <property type="entry name" value="MTPAP-like_central"/>
    <property type="match status" value="1"/>
</dbReference>
<dbReference type="GO" id="GO:0010605">
    <property type="term" value="P:negative regulation of macromolecule metabolic process"/>
    <property type="evidence" value="ECO:0007669"/>
    <property type="project" value="UniProtKB-ARBA"/>
</dbReference>
<comment type="similarity">
    <text evidence="1">Belongs to the DNA polymerase type-B-like family.</text>
</comment>
<feature type="compositionally biased region" description="Low complexity" evidence="5">
    <location>
        <begin position="326"/>
        <end position="339"/>
    </location>
</feature>
<dbReference type="Gene3D" id="1.10.1410.10">
    <property type="match status" value="1"/>
</dbReference>
<feature type="compositionally biased region" description="Basic and acidic residues" evidence="5">
    <location>
        <begin position="48"/>
        <end position="90"/>
    </location>
</feature>
<name>A0A9P8RQV8_9PEZI</name>
<evidence type="ECO:0000259" key="6">
    <source>
        <dbReference type="Pfam" id="PF03828"/>
    </source>
</evidence>
<dbReference type="GO" id="GO:1990817">
    <property type="term" value="F:poly(A) RNA polymerase activity"/>
    <property type="evidence" value="ECO:0007669"/>
    <property type="project" value="UniProtKB-EC"/>
</dbReference>
<feature type="domain" description="PAP-associated" evidence="6">
    <location>
        <begin position="659"/>
        <end position="715"/>
    </location>
</feature>
<feature type="compositionally biased region" description="Basic and acidic residues" evidence="5">
    <location>
        <begin position="402"/>
        <end position="413"/>
    </location>
</feature>
<feature type="region of interest" description="Disordered" evidence="5">
    <location>
        <begin position="1"/>
        <end position="169"/>
    </location>
</feature>
<evidence type="ECO:0000256" key="2">
    <source>
        <dbReference type="ARBA" id="ARBA00012388"/>
    </source>
</evidence>
<comment type="caution">
    <text evidence="8">The sequence shown here is derived from an EMBL/GenBank/DDBJ whole genome shotgun (WGS) entry which is preliminary data.</text>
</comment>
<evidence type="ECO:0000259" key="7">
    <source>
        <dbReference type="Pfam" id="PF22600"/>
    </source>
</evidence>
<keyword evidence="3" id="KW-0479">Metal-binding</keyword>
<evidence type="ECO:0000256" key="1">
    <source>
        <dbReference type="ARBA" id="ARBA00008593"/>
    </source>
</evidence>
<dbReference type="GO" id="GO:0043634">
    <property type="term" value="P:polyadenylation-dependent ncRNA catabolic process"/>
    <property type="evidence" value="ECO:0007669"/>
    <property type="project" value="TreeGrafter"/>
</dbReference>
<dbReference type="PANTHER" id="PTHR23092">
    <property type="entry name" value="POLY(A) RNA POLYMERASE"/>
    <property type="match status" value="1"/>
</dbReference>
<gene>
    <name evidence="8" type="ORF">BKA67DRAFT_578720</name>
</gene>
<dbReference type="InterPro" id="IPR043519">
    <property type="entry name" value="NT_sf"/>
</dbReference>
<evidence type="ECO:0000313" key="9">
    <source>
        <dbReference type="Proteomes" id="UP000758603"/>
    </source>
</evidence>
<dbReference type="GO" id="GO:0031123">
    <property type="term" value="P:RNA 3'-end processing"/>
    <property type="evidence" value="ECO:0007669"/>
    <property type="project" value="TreeGrafter"/>
</dbReference>
<dbReference type="GO" id="GO:0046872">
    <property type="term" value="F:metal ion binding"/>
    <property type="evidence" value="ECO:0007669"/>
    <property type="project" value="UniProtKB-KW"/>
</dbReference>
<dbReference type="GO" id="GO:0031499">
    <property type="term" value="C:TRAMP complex"/>
    <property type="evidence" value="ECO:0007669"/>
    <property type="project" value="TreeGrafter"/>
</dbReference>
<dbReference type="OrthoDB" id="273917at2759"/>
<dbReference type="GeneID" id="70132605"/>
<reference evidence="8" key="1">
    <citation type="journal article" date="2021" name="Nat. Commun.">
        <title>Genetic determinants of endophytism in the Arabidopsis root mycobiome.</title>
        <authorList>
            <person name="Mesny F."/>
            <person name="Miyauchi S."/>
            <person name="Thiergart T."/>
            <person name="Pickel B."/>
            <person name="Atanasova L."/>
            <person name="Karlsson M."/>
            <person name="Huettel B."/>
            <person name="Barry K.W."/>
            <person name="Haridas S."/>
            <person name="Chen C."/>
            <person name="Bauer D."/>
            <person name="Andreopoulos W."/>
            <person name="Pangilinan J."/>
            <person name="LaButti K."/>
            <person name="Riley R."/>
            <person name="Lipzen A."/>
            <person name="Clum A."/>
            <person name="Drula E."/>
            <person name="Henrissat B."/>
            <person name="Kohler A."/>
            <person name="Grigoriev I.V."/>
            <person name="Martin F.M."/>
            <person name="Hacquard S."/>
        </authorList>
    </citation>
    <scope>NUCLEOTIDE SEQUENCE</scope>
    <source>
        <strain evidence="8">MPI-SDFR-AT-0073</strain>
    </source>
</reference>
<feature type="compositionally biased region" description="Acidic residues" evidence="5">
    <location>
        <begin position="202"/>
        <end position="221"/>
    </location>
</feature>
<dbReference type="CDD" id="cd05402">
    <property type="entry name" value="NT_PAP_TUTase"/>
    <property type="match status" value="1"/>
</dbReference>
<dbReference type="EC" id="2.7.7.19" evidence="2"/>
<dbReference type="InterPro" id="IPR045862">
    <property type="entry name" value="Trf4-like"/>
</dbReference>
<dbReference type="AlphaFoldDB" id="A0A9P8RQV8"/>
<dbReference type="SUPFAM" id="SSF81301">
    <property type="entry name" value="Nucleotidyltransferase"/>
    <property type="match status" value="1"/>
</dbReference>
<dbReference type="Proteomes" id="UP000758603">
    <property type="component" value="Unassembled WGS sequence"/>
</dbReference>
<dbReference type="RefSeq" id="XP_045954345.1">
    <property type="nucleotide sequence ID" value="XM_046103714.1"/>
</dbReference>
<feature type="compositionally biased region" description="Low complexity" evidence="5">
    <location>
        <begin position="366"/>
        <end position="386"/>
    </location>
</feature>
<accession>A0A9P8RQV8</accession>
<sequence>MGSRWPPPRDEGQRSGYRSSETYRPSPSSYAPPPPSRPSWDAPYQFRGDPRADDNRYSSDRRNDNRFDPYPDSRRESGRDYARGSDRDFRPPQGDFTFRANRPPGVQESYDSYRGPPPPLRGDNDSYRPGQSRRQNGPGGLSRRPNRGGFQRNGRGGNGFRGRGGMRKAADREFLHKDYANENAEDLLGDTSGRATYRDLDELSESDDAAMDISGESEGEGLEPAAKRVRLADDPAAQEAPKWSNPDPYTALPPQDETQRKKKDVVQMIRKARVEAEAKKEAAASDAAEFISFDMSDDEGDSSYVVNGSAHNGNSQNGQGVPGAPTGPKSSLTTSTLPSSLPPRPPEISILQGPPVQQDNPPQGNQSQSSSASQLPSPPSKSAKLKAPVDLSASTNFGSRKRTADDQIKERPHQPLVRGKKKPANAGIDPTWAVRGDEEACPWAVNDHSSEPNMGVRLHKELVDFFQYVRPRDFEEKIRQGLVRTLASHVKRWQKNANVKAFGSFMSGLYLPTADMDIVICSDQYMNGGYGTLSTKSSLFKLRGYLCKQGIPHGNDVEIISGAKVPLVKYIDEATGLRVDISFENLTGITAIDTFMAWKKQYPAMPTLVAIVKHYLCMRGLNEPVNGGIGGFSVICMVVNLLNNWPEVQSGTLIPEHHLGEALMRFFRLYGMEFDYETTAISMDPPRFIPKHSVSNIIYRNMDRLSIIDPNNPENDIAGGSANFPMIRKSFKSAYDVLQKRMTALARTENDVHGYSTILAPLLGGNYKSFRVQREYLQDIFDGKPGPHGAQVSQRRAP</sequence>
<evidence type="ECO:0000313" key="8">
    <source>
        <dbReference type="EMBL" id="KAH6647833.1"/>
    </source>
</evidence>
<dbReference type="InterPro" id="IPR054708">
    <property type="entry name" value="MTPAP-like_central"/>
</dbReference>
<feature type="region of interest" description="Disordered" evidence="5">
    <location>
        <begin position="182"/>
        <end position="430"/>
    </location>
</feature>
<feature type="compositionally biased region" description="Polar residues" evidence="5">
    <location>
        <begin position="304"/>
        <end position="319"/>
    </location>
</feature>
<keyword evidence="4" id="KW-0460">Magnesium</keyword>
<dbReference type="GO" id="GO:0005730">
    <property type="term" value="C:nucleolus"/>
    <property type="evidence" value="ECO:0007669"/>
    <property type="project" value="TreeGrafter"/>
</dbReference>
<evidence type="ECO:0000256" key="3">
    <source>
        <dbReference type="ARBA" id="ARBA00022723"/>
    </source>
</evidence>
<dbReference type="SUPFAM" id="SSF81631">
    <property type="entry name" value="PAP/OAS1 substrate-binding domain"/>
    <property type="match status" value="1"/>
</dbReference>
<feature type="compositionally biased region" description="Basic and acidic residues" evidence="5">
    <location>
        <begin position="272"/>
        <end position="283"/>
    </location>
</feature>
<dbReference type="InterPro" id="IPR002058">
    <property type="entry name" value="PAP_assoc"/>
</dbReference>
<dbReference type="Gene3D" id="3.30.460.10">
    <property type="entry name" value="Beta Polymerase, domain 2"/>
    <property type="match status" value="1"/>
</dbReference>
<protein>
    <recommendedName>
        <fullName evidence="2">polynucleotide adenylyltransferase</fullName>
        <ecNumber evidence="2">2.7.7.19</ecNumber>
    </recommendedName>
</protein>
<organism evidence="8 9">
    <name type="scientific">Truncatella angustata</name>
    <dbReference type="NCBI Taxonomy" id="152316"/>
    <lineage>
        <taxon>Eukaryota</taxon>
        <taxon>Fungi</taxon>
        <taxon>Dikarya</taxon>
        <taxon>Ascomycota</taxon>
        <taxon>Pezizomycotina</taxon>
        <taxon>Sordariomycetes</taxon>
        <taxon>Xylariomycetidae</taxon>
        <taxon>Amphisphaeriales</taxon>
        <taxon>Sporocadaceae</taxon>
        <taxon>Truncatella</taxon>
    </lineage>
</organism>
<evidence type="ECO:0000256" key="5">
    <source>
        <dbReference type="SAM" id="MobiDB-lite"/>
    </source>
</evidence>
<feature type="compositionally biased region" description="Polar residues" evidence="5">
    <location>
        <begin position="355"/>
        <end position="365"/>
    </location>
</feature>
<keyword evidence="9" id="KW-1185">Reference proteome</keyword>
<dbReference type="Pfam" id="PF03828">
    <property type="entry name" value="PAP_assoc"/>
    <property type="match status" value="1"/>
</dbReference>
<feature type="compositionally biased region" description="Gly residues" evidence="5">
    <location>
        <begin position="154"/>
        <end position="163"/>
    </location>
</feature>
<proteinExistence type="inferred from homology"/>